<reference evidence="2 3" key="1">
    <citation type="submission" date="2012-10" db="EMBL/GenBank/DDBJ databases">
        <title>Draft Genome Sequence of Paenibacillus popilliae ATCC 14706T.</title>
        <authorList>
            <person name="Iiyama K."/>
            <person name="Mori K."/>
            <person name="Mon H."/>
            <person name="Chieda Y."/>
            <person name="Lee J.M."/>
            <person name="Kusakabe T."/>
            <person name="Tashiro K."/>
            <person name="Asano S."/>
            <person name="Yasunaga-Aoki C."/>
            <person name="Shimizu S."/>
        </authorList>
    </citation>
    <scope>NUCLEOTIDE SEQUENCE [LARGE SCALE GENOMIC DNA]</scope>
    <source>
        <strain evidence="2 3">ATCC 14706</strain>
    </source>
</reference>
<feature type="transmembrane region" description="Helical" evidence="1">
    <location>
        <begin position="34"/>
        <end position="61"/>
    </location>
</feature>
<evidence type="ECO:0000313" key="3">
    <source>
        <dbReference type="Proteomes" id="UP000029453"/>
    </source>
</evidence>
<gene>
    <name evidence="2" type="ORF">PPOP_1911</name>
</gene>
<organism evidence="2 3">
    <name type="scientific">Paenibacillus popilliae ATCC 14706</name>
    <dbReference type="NCBI Taxonomy" id="1212764"/>
    <lineage>
        <taxon>Bacteria</taxon>
        <taxon>Bacillati</taxon>
        <taxon>Bacillota</taxon>
        <taxon>Bacilli</taxon>
        <taxon>Bacillales</taxon>
        <taxon>Paenibacillaceae</taxon>
        <taxon>Paenibacillus</taxon>
    </lineage>
</organism>
<dbReference type="EMBL" id="BALG01000112">
    <property type="protein sequence ID" value="GAC42554.1"/>
    <property type="molecule type" value="Genomic_DNA"/>
</dbReference>
<accession>M9M102</accession>
<dbReference type="RefSeq" id="WP_006286025.1">
    <property type="nucleotide sequence ID" value="NZ_BALG01000112.1"/>
</dbReference>
<keyword evidence="1" id="KW-1133">Transmembrane helix</keyword>
<evidence type="ECO:0000313" key="2">
    <source>
        <dbReference type="EMBL" id="GAC42554.1"/>
    </source>
</evidence>
<dbReference type="AlphaFoldDB" id="M9M102"/>
<evidence type="ECO:0000256" key="1">
    <source>
        <dbReference type="SAM" id="Phobius"/>
    </source>
</evidence>
<keyword evidence="1" id="KW-0472">Membrane</keyword>
<name>M9M102_PAEPP</name>
<proteinExistence type="predicted"/>
<keyword evidence="3" id="KW-1185">Reference proteome</keyword>
<comment type="caution">
    <text evidence="2">The sequence shown here is derived from an EMBL/GenBank/DDBJ whole genome shotgun (WGS) entry which is preliminary data.</text>
</comment>
<sequence>MGTFRQLNEVELNAVNGGDTARAVGATLQTIGGIFAAGTMAGPIGVAVGVAVAIVHIALMAAYHMNKGRKGNVLIQAANVCYFMMHILKFVLPKSIITEIAKYFGRVIPHRYFHYHRTGSIRLV</sequence>
<feature type="transmembrane region" description="Helical" evidence="1">
    <location>
        <begin position="73"/>
        <end position="92"/>
    </location>
</feature>
<protein>
    <submittedName>
        <fullName evidence="2">Predicted oxidoreductase</fullName>
    </submittedName>
</protein>
<dbReference type="Proteomes" id="UP000029453">
    <property type="component" value="Unassembled WGS sequence"/>
</dbReference>
<keyword evidence="1" id="KW-0812">Transmembrane</keyword>